<dbReference type="PROSITE" id="PS51833">
    <property type="entry name" value="HDOD"/>
    <property type="match status" value="1"/>
</dbReference>
<dbReference type="SUPFAM" id="SSF109604">
    <property type="entry name" value="HD-domain/PDEase-like"/>
    <property type="match status" value="1"/>
</dbReference>
<dbReference type="PIRSF" id="PIRSF003180">
    <property type="entry name" value="DiGMPpdiest_YuxH"/>
    <property type="match status" value="1"/>
</dbReference>
<dbReference type="InterPro" id="IPR014408">
    <property type="entry name" value="dGMP_Pdiesterase_EAL/HD-GYP"/>
</dbReference>
<protein>
    <submittedName>
        <fullName evidence="3">Predicted signal transduction protein</fullName>
    </submittedName>
</protein>
<dbReference type="Gene3D" id="1.10.3210.10">
    <property type="entry name" value="Hypothetical protein af1432"/>
    <property type="match status" value="1"/>
</dbReference>
<reference evidence="3" key="1">
    <citation type="submission" date="2020-02" db="EMBL/GenBank/DDBJ databases">
        <authorList>
            <person name="Meier V. D."/>
        </authorList>
    </citation>
    <scope>NUCLEOTIDE SEQUENCE</scope>
    <source>
        <strain evidence="3">AVDCRST_MAG30</strain>
    </source>
</reference>
<evidence type="ECO:0000256" key="1">
    <source>
        <dbReference type="SAM" id="MobiDB-lite"/>
    </source>
</evidence>
<proteinExistence type="predicted"/>
<feature type="region of interest" description="Disordered" evidence="1">
    <location>
        <begin position="1"/>
        <end position="22"/>
    </location>
</feature>
<dbReference type="Pfam" id="PF08668">
    <property type="entry name" value="HDOD"/>
    <property type="match status" value="1"/>
</dbReference>
<name>A0A6J4SJ76_9ACTN</name>
<dbReference type="InterPro" id="IPR052340">
    <property type="entry name" value="RNase_Y/CdgJ"/>
</dbReference>
<dbReference type="PANTHER" id="PTHR33525">
    <property type="match status" value="1"/>
</dbReference>
<accession>A0A6J4SJ76</accession>
<dbReference type="EMBL" id="CADCVS010000253">
    <property type="protein sequence ID" value="CAA9500768.1"/>
    <property type="molecule type" value="Genomic_DNA"/>
</dbReference>
<feature type="domain" description="HDOD" evidence="2">
    <location>
        <begin position="219"/>
        <end position="406"/>
    </location>
</feature>
<dbReference type="SUPFAM" id="SSF141868">
    <property type="entry name" value="EAL domain-like"/>
    <property type="match status" value="1"/>
</dbReference>
<sequence>MATPSTRSTLPSTPFDATGSPAIPRPEVAVVRQPIADERHGIVGYELLFDAARQSGDPSQDARATSALIADAFGDIGLERLAGRHPAWLSIARNFLVEVGPPPVRPDRAVLQIAAYPARDDLLTLLQTLSRGGYSLALTDFEGDLDLGVLLDICSIVKVNVEGKSDEALAQATAAPRAAGALLVAKGVSTPEEFERCREFGFAYFQGDFFCKPREMRYRGVSAGSVGSLQTLAGLSGADVGFEELEQIITSDVGLSLKLLRYVNSAFFALPRTIGSVREALSMLGTRMVRRWALVVAMADNPNTPDELVAVALQRARMCERLGAMGSPQDREVLFTIGLFSVADALLGAPMEEVLSTLPFSLEIEAALLRHEGTKGELLAAVLDYERGAFPSAPVAGATVSLAGAYREALEYADEATRTVRGGLDDDA</sequence>
<dbReference type="InterPro" id="IPR013976">
    <property type="entry name" value="HDOD"/>
</dbReference>
<organism evidence="3">
    <name type="scientific">uncultured Solirubrobacteraceae bacterium</name>
    <dbReference type="NCBI Taxonomy" id="1162706"/>
    <lineage>
        <taxon>Bacteria</taxon>
        <taxon>Bacillati</taxon>
        <taxon>Actinomycetota</taxon>
        <taxon>Thermoleophilia</taxon>
        <taxon>Solirubrobacterales</taxon>
        <taxon>Solirubrobacteraceae</taxon>
        <taxon>environmental samples</taxon>
    </lineage>
</organism>
<dbReference type="InterPro" id="IPR035919">
    <property type="entry name" value="EAL_sf"/>
</dbReference>
<gene>
    <name evidence="3" type="ORF">AVDCRST_MAG30-1898</name>
</gene>
<evidence type="ECO:0000259" key="2">
    <source>
        <dbReference type="PROSITE" id="PS51833"/>
    </source>
</evidence>
<feature type="compositionally biased region" description="Low complexity" evidence="1">
    <location>
        <begin position="1"/>
        <end position="14"/>
    </location>
</feature>
<evidence type="ECO:0000313" key="3">
    <source>
        <dbReference type="EMBL" id="CAA9500768.1"/>
    </source>
</evidence>
<dbReference type="AlphaFoldDB" id="A0A6J4SJ76"/>
<dbReference type="PANTHER" id="PTHR33525:SF4">
    <property type="entry name" value="CYCLIC DI-GMP PHOSPHODIESTERASE CDGJ"/>
    <property type="match status" value="1"/>
</dbReference>
<dbReference type="Gene3D" id="3.20.20.450">
    <property type="entry name" value="EAL domain"/>
    <property type="match status" value="1"/>
</dbReference>